<comment type="caution">
    <text evidence="1">The sequence shown here is derived from an EMBL/GenBank/DDBJ whole genome shotgun (WGS) entry which is preliminary data.</text>
</comment>
<dbReference type="Proteomes" id="UP001598114">
    <property type="component" value="Unassembled WGS sequence"/>
</dbReference>
<reference evidence="1 2" key="1">
    <citation type="submission" date="2024-03" db="EMBL/GenBank/DDBJ databases">
        <title>Aquirufa genome sequencing.</title>
        <authorList>
            <person name="Pitt A."/>
            <person name="Hahn M.W."/>
        </authorList>
    </citation>
    <scope>NUCLEOTIDE SEQUENCE [LARGE SCALE GENOMIC DNA]</scope>
    <source>
        <strain evidence="1 2">PLAD-142S6K</strain>
    </source>
</reference>
<evidence type="ECO:0000313" key="2">
    <source>
        <dbReference type="Proteomes" id="UP001598114"/>
    </source>
</evidence>
<keyword evidence="2" id="KW-1185">Reference proteome</keyword>
<dbReference type="RefSeq" id="WP_377976996.1">
    <property type="nucleotide sequence ID" value="NZ_JBBKYA010000004.1"/>
</dbReference>
<accession>A0ABW6D670</accession>
<evidence type="ECO:0000313" key="1">
    <source>
        <dbReference type="EMBL" id="MFD3276558.1"/>
    </source>
</evidence>
<protein>
    <submittedName>
        <fullName evidence="1">Uncharacterized protein</fullName>
    </submittedName>
</protein>
<gene>
    <name evidence="1" type="ORF">SKC38_09995</name>
</gene>
<organism evidence="1 2">
    <name type="scientific">Aquirufa echingensis</name>
    <dbReference type="NCBI Taxonomy" id="3096516"/>
    <lineage>
        <taxon>Bacteria</taxon>
        <taxon>Pseudomonadati</taxon>
        <taxon>Bacteroidota</taxon>
        <taxon>Cytophagia</taxon>
        <taxon>Cytophagales</taxon>
        <taxon>Flectobacillaceae</taxon>
        <taxon>Aquirufa</taxon>
    </lineage>
</organism>
<name>A0ABW6D670_9BACT</name>
<dbReference type="EMBL" id="JBBKYA010000004">
    <property type="protein sequence ID" value="MFD3276558.1"/>
    <property type="molecule type" value="Genomic_DNA"/>
</dbReference>
<proteinExistence type="predicted"/>
<sequence length="104" mass="12184">MAIELEFINLVIRKSTLEEKYQGGIEQFRKDLPNRSLREDEDLVRFGCMNWNDLEHFTDIIVAKGLEYKDQETKDFVVISSLKGALWEVDWIGFENSTCYATKT</sequence>